<evidence type="ECO:0000313" key="2">
    <source>
        <dbReference type="EMBL" id="TWW73466.1"/>
    </source>
</evidence>
<feature type="compositionally biased region" description="Basic and acidic residues" evidence="1">
    <location>
        <begin position="1"/>
        <end position="10"/>
    </location>
</feature>
<name>A0A5C6P2Z8_9TELE</name>
<keyword evidence="3" id="KW-1185">Reference proteome</keyword>
<reference evidence="2 3" key="1">
    <citation type="submission" date="2019-04" db="EMBL/GenBank/DDBJ databases">
        <title>Chromosome genome assembly for Takifugu flavidus.</title>
        <authorList>
            <person name="Xiao S."/>
        </authorList>
    </citation>
    <scope>NUCLEOTIDE SEQUENCE [LARGE SCALE GENOMIC DNA]</scope>
    <source>
        <strain evidence="2">HTHZ2018</strain>
        <tissue evidence="2">Muscle</tissue>
    </source>
</reference>
<feature type="non-terminal residue" evidence="2">
    <location>
        <position position="1"/>
    </location>
</feature>
<protein>
    <submittedName>
        <fullName evidence="2">Uncharacterized protein</fullName>
    </submittedName>
</protein>
<proteinExistence type="predicted"/>
<dbReference type="AlphaFoldDB" id="A0A5C6P2Z8"/>
<dbReference type="Proteomes" id="UP000324091">
    <property type="component" value="Chromosome 15"/>
</dbReference>
<feature type="region of interest" description="Disordered" evidence="1">
    <location>
        <begin position="1"/>
        <end position="55"/>
    </location>
</feature>
<sequence>REGSSFRRDAQTALSPATSINSSGGTPSRSKVRYRRLQSCVMTSGPTDPLGWRLA</sequence>
<evidence type="ECO:0000313" key="3">
    <source>
        <dbReference type="Proteomes" id="UP000324091"/>
    </source>
</evidence>
<dbReference type="EMBL" id="RHFK02000007">
    <property type="protein sequence ID" value="TWW73466.1"/>
    <property type="molecule type" value="Genomic_DNA"/>
</dbReference>
<accession>A0A5C6P2Z8</accession>
<organism evidence="2 3">
    <name type="scientific">Takifugu flavidus</name>
    <name type="common">sansaifugu</name>
    <dbReference type="NCBI Taxonomy" id="433684"/>
    <lineage>
        <taxon>Eukaryota</taxon>
        <taxon>Metazoa</taxon>
        <taxon>Chordata</taxon>
        <taxon>Craniata</taxon>
        <taxon>Vertebrata</taxon>
        <taxon>Euteleostomi</taxon>
        <taxon>Actinopterygii</taxon>
        <taxon>Neopterygii</taxon>
        <taxon>Teleostei</taxon>
        <taxon>Neoteleostei</taxon>
        <taxon>Acanthomorphata</taxon>
        <taxon>Eupercaria</taxon>
        <taxon>Tetraodontiformes</taxon>
        <taxon>Tetradontoidea</taxon>
        <taxon>Tetraodontidae</taxon>
        <taxon>Takifugu</taxon>
    </lineage>
</organism>
<comment type="caution">
    <text evidence="2">The sequence shown here is derived from an EMBL/GenBank/DDBJ whole genome shotgun (WGS) entry which is preliminary data.</text>
</comment>
<gene>
    <name evidence="2" type="ORF">D4764_15G0008600</name>
</gene>
<evidence type="ECO:0000256" key="1">
    <source>
        <dbReference type="SAM" id="MobiDB-lite"/>
    </source>
</evidence>
<feature type="compositionally biased region" description="Polar residues" evidence="1">
    <location>
        <begin position="12"/>
        <end position="29"/>
    </location>
</feature>